<comment type="similarity">
    <text evidence="2">Belongs to the plant tobamovirus multiplication TOM1 protein family.</text>
</comment>
<accession>A0A152A595</accession>
<evidence type="ECO:0000256" key="3">
    <source>
        <dbReference type="ARBA" id="ARBA00022692"/>
    </source>
</evidence>
<organism evidence="9 10">
    <name type="scientific">Tieghemostelium lacteum</name>
    <name type="common">Slime mold</name>
    <name type="synonym">Dictyostelium lacteum</name>
    <dbReference type="NCBI Taxonomy" id="361077"/>
    <lineage>
        <taxon>Eukaryota</taxon>
        <taxon>Amoebozoa</taxon>
        <taxon>Evosea</taxon>
        <taxon>Eumycetozoa</taxon>
        <taxon>Dictyostelia</taxon>
        <taxon>Dictyosteliales</taxon>
        <taxon>Raperosteliaceae</taxon>
        <taxon>Tieghemostelium</taxon>
    </lineage>
</organism>
<dbReference type="Proteomes" id="UP000076078">
    <property type="component" value="Unassembled WGS sequence"/>
</dbReference>
<feature type="domain" description="THH1/TOM1/TOM3" evidence="8">
    <location>
        <begin position="11"/>
        <end position="315"/>
    </location>
</feature>
<protein>
    <recommendedName>
        <fullName evidence="8">THH1/TOM1/TOM3 domain-containing protein</fullName>
    </recommendedName>
</protein>
<feature type="transmembrane region" description="Helical" evidence="7">
    <location>
        <begin position="287"/>
        <end position="305"/>
    </location>
</feature>
<dbReference type="InterPro" id="IPR009457">
    <property type="entry name" value="THH1/TOM1/TOM3_dom"/>
</dbReference>
<dbReference type="AlphaFoldDB" id="A0A152A595"/>
<feature type="transmembrane region" description="Helical" evidence="7">
    <location>
        <begin position="12"/>
        <end position="36"/>
    </location>
</feature>
<keyword evidence="3 7" id="KW-0812">Transmembrane</keyword>
<dbReference type="EMBL" id="LODT01000011">
    <property type="protein sequence ID" value="KYR01257.1"/>
    <property type="molecule type" value="Genomic_DNA"/>
</dbReference>
<gene>
    <name evidence="9" type="ORF">DLAC_02377</name>
</gene>
<evidence type="ECO:0000256" key="7">
    <source>
        <dbReference type="SAM" id="Phobius"/>
    </source>
</evidence>
<evidence type="ECO:0000256" key="5">
    <source>
        <dbReference type="ARBA" id="ARBA00023136"/>
    </source>
</evidence>
<evidence type="ECO:0000256" key="6">
    <source>
        <dbReference type="SAM" id="MobiDB-lite"/>
    </source>
</evidence>
<sequence length="432" mass="49238">MTFLVENSIDINYVLGIIDACLFFWALFQLIRIYIYSKKGLKNLKPKLIFHLIIAISMLVRSGFFFCLPTFNQDPSKYFTISLIWFDLSSMLIFAGYGCLLLFWMELYSRFSKPYSSREDFWCKWKPYIVVFSLVLGSAIVVWLCLLIFWAKKPLDKVILDYISEGTISGLFLLAGFGFLCFGILLFLSFKKLNRMSDSIQSGSATHKLSLQKRPPPPEAIRAAVVGAVCTVCFCIRSIITLYSITKQIQIDKNMTDSSDSTDHHTNNNDSQDIITTKFNLDWEMQLIYFFFTEILPTILMMFRLRKMSKNNNSNKKKSNLLINNDDIYSNYSPIATNFNSFVKNQPSTPSSTNNPIINKNLGSTSNYSSYSSSPSRIPQSPLISSFQSSLPQSSHPNNSFYINNNHSSNSNFISTSSPIVSYQNPNMISPI</sequence>
<dbReference type="FunCoup" id="A0A152A595">
    <property type="interactions" value="738"/>
</dbReference>
<evidence type="ECO:0000313" key="9">
    <source>
        <dbReference type="EMBL" id="KYR01257.1"/>
    </source>
</evidence>
<evidence type="ECO:0000256" key="1">
    <source>
        <dbReference type="ARBA" id="ARBA00004127"/>
    </source>
</evidence>
<evidence type="ECO:0000256" key="4">
    <source>
        <dbReference type="ARBA" id="ARBA00022989"/>
    </source>
</evidence>
<evidence type="ECO:0000259" key="8">
    <source>
        <dbReference type="Pfam" id="PF06454"/>
    </source>
</evidence>
<feature type="transmembrane region" description="Helical" evidence="7">
    <location>
        <begin position="223"/>
        <end position="245"/>
    </location>
</feature>
<reference evidence="9 10" key="1">
    <citation type="submission" date="2015-12" db="EMBL/GenBank/DDBJ databases">
        <title>Dictyostelia acquired genes for synthesis and detection of signals that induce cell-type specialization by lateral gene transfer from prokaryotes.</title>
        <authorList>
            <person name="Gloeckner G."/>
            <person name="Schaap P."/>
        </authorList>
    </citation>
    <scope>NUCLEOTIDE SEQUENCE [LARGE SCALE GENOMIC DNA]</scope>
    <source>
        <strain evidence="9 10">TK</strain>
    </source>
</reference>
<feature type="region of interest" description="Disordered" evidence="6">
    <location>
        <begin position="368"/>
        <end position="392"/>
    </location>
</feature>
<dbReference type="OMA" id="CFCIRSI"/>
<evidence type="ECO:0000313" key="10">
    <source>
        <dbReference type="Proteomes" id="UP000076078"/>
    </source>
</evidence>
<name>A0A152A595_TIELA</name>
<keyword evidence="4 7" id="KW-1133">Transmembrane helix</keyword>
<comment type="subcellular location">
    <subcellularLocation>
        <location evidence="1">Endomembrane system</location>
        <topology evidence="1">Multi-pass membrane protein</topology>
    </subcellularLocation>
</comment>
<dbReference type="PANTHER" id="PTHR31142:SF9">
    <property type="entry name" value="THH1_TOM1_TOM3 DOMAIN-CONTAINING PROTEIN"/>
    <property type="match status" value="1"/>
</dbReference>
<keyword evidence="5 7" id="KW-0472">Membrane</keyword>
<evidence type="ECO:0000256" key="2">
    <source>
        <dbReference type="ARBA" id="ARBA00006779"/>
    </source>
</evidence>
<dbReference type="OrthoDB" id="20072at2759"/>
<dbReference type="PANTHER" id="PTHR31142">
    <property type="entry name" value="TOBAMOVIRUS MULTIPLICATION PROTEIN 1-LIKE ISOFORM X1"/>
    <property type="match status" value="1"/>
</dbReference>
<dbReference type="Pfam" id="PF06454">
    <property type="entry name" value="THH1_TOM1-3_dom"/>
    <property type="match status" value="1"/>
</dbReference>
<keyword evidence="10" id="KW-1185">Reference proteome</keyword>
<feature type="transmembrane region" description="Helical" evidence="7">
    <location>
        <begin position="83"/>
        <end position="107"/>
    </location>
</feature>
<feature type="transmembrane region" description="Helical" evidence="7">
    <location>
        <begin position="128"/>
        <end position="151"/>
    </location>
</feature>
<feature type="transmembrane region" description="Helical" evidence="7">
    <location>
        <begin position="48"/>
        <end position="71"/>
    </location>
</feature>
<comment type="caution">
    <text evidence="9">The sequence shown here is derived from an EMBL/GenBank/DDBJ whole genome shotgun (WGS) entry which is preliminary data.</text>
</comment>
<dbReference type="GO" id="GO:0012505">
    <property type="term" value="C:endomembrane system"/>
    <property type="evidence" value="ECO:0007669"/>
    <property type="project" value="UniProtKB-SubCell"/>
</dbReference>
<dbReference type="InParanoid" id="A0A152A595"/>
<dbReference type="InterPro" id="IPR040226">
    <property type="entry name" value="THH1/TOM1/TOM3"/>
</dbReference>
<proteinExistence type="inferred from homology"/>
<feature type="transmembrane region" description="Helical" evidence="7">
    <location>
        <begin position="171"/>
        <end position="190"/>
    </location>
</feature>